<keyword evidence="3" id="KW-0378">Hydrolase</keyword>
<evidence type="ECO:0000256" key="5">
    <source>
        <dbReference type="ARBA" id="ARBA00022884"/>
    </source>
</evidence>
<dbReference type="EMBL" id="DVNK01000050">
    <property type="protein sequence ID" value="HIU47178.1"/>
    <property type="molecule type" value="Genomic_DNA"/>
</dbReference>
<protein>
    <submittedName>
        <fullName evidence="7">Rne/Rng family ribonuclease</fullName>
    </submittedName>
</protein>
<keyword evidence="4" id="KW-0460">Magnesium</keyword>
<evidence type="ECO:0000259" key="6">
    <source>
        <dbReference type="SMART" id="SM00316"/>
    </source>
</evidence>
<dbReference type="PANTHER" id="PTHR30001">
    <property type="entry name" value="RIBONUCLEASE"/>
    <property type="match status" value="1"/>
</dbReference>
<feature type="domain" description="S1 motif" evidence="6">
    <location>
        <begin position="37"/>
        <end position="122"/>
    </location>
</feature>
<evidence type="ECO:0000256" key="1">
    <source>
        <dbReference type="ARBA" id="ARBA00001946"/>
    </source>
</evidence>
<evidence type="ECO:0000256" key="4">
    <source>
        <dbReference type="ARBA" id="ARBA00022842"/>
    </source>
</evidence>
<dbReference type="Gene3D" id="2.40.50.140">
    <property type="entry name" value="Nucleic acid-binding proteins"/>
    <property type="match status" value="1"/>
</dbReference>
<keyword evidence="5" id="KW-0694">RNA-binding</keyword>
<dbReference type="GO" id="GO:0004540">
    <property type="term" value="F:RNA nuclease activity"/>
    <property type="evidence" value="ECO:0007669"/>
    <property type="project" value="InterPro"/>
</dbReference>
<gene>
    <name evidence="7" type="ORF">IAC59_07955</name>
</gene>
<proteinExistence type="predicted"/>
<accession>A0A9D1LSB9</accession>
<dbReference type="GO" id="GO:0003723">
    <property type="term" value="F:RNA binding"/>
    <property type="evidence" value="ECO:0007669"/>
    <property type="project" value="UniProtKB-KW"/>
</dbReference>
<evidence type="ECO:0000256" key="3">
    <source>
        <dbReference type="ARBA" id="ARBA00022801"/>
    </source>
</evidence>
<dbReference type="CDD" id="cd04453">
    <property type="entry name" value="S1_RNase_E"/>
    <property type="match status" value="1"/>
</dbReference>
<dbReference type="InterPro" id="IPR012340">
    <property type="entry name" value="NA-bd_OB-fold"/>
</dbReference>
<dbReference type="InterPro" id="IPR019307">
    <property type="entry name" value="RNA-bd_AU-1/RNase_E/G"/>
</dbReference>
<reference evidence="7" key="2">
    <citation type="journal article" date="2021" name="PeerJ">
        <title>Extensive microbial diversity within the chicken gut microbiome revealed by metagenomics and culture.</title>
        <authorList>
            <person name="Gilroy R."/>
            <person name="Ravi A."/>
            <person name="Getino M."/>
            <person name="Pursley I."/>
            <person name="Horton D.L."/>
            <person name="Alikhan N.F."/>
            <person name="Baker D."/>
            <person name="Gharbi K."/>
            <person name="Hall N."/>
            <person name="Watson M."/>
            <person name="Adriaenssens E.M."/>
            <person name="Foster-Nyarko E."/>
            <person name="Jarju S."/>
            <person name="Secka A."/>
            <person name="Antonio M."/>
            <person name="Oren A."/>
            <person name="Chaudhuri R.R."/>
            <person name="La Ragione R."/>
            <person name="Hildebrand F."/>
            <person name="Pallen M.J."/>
        </authorList>
    </citation>
    <scope>NUCLEOTIDE SEQUENCE</scope>
    <source>
        <strain evidence="7">ChiSxjej2B14-8506</strain>
    </source>
</reference>
<dbReference type="PANTHER" id="PTHR30001:SF0">
    <property type="entry name" value="RIBONUCLEASE G"/>
    <property type="match status" value="1"/>
</dbReference>
<sequence>MASDILVESMYGRTRVAVMEDGHLRELYSEQAGSEKLVGNIYMGRVENVLPGMQAAFVDIGLDKNAFLYAGDLKPGPDCQFSGSELRAAQIPIQKLVKRGQEIMVQVIKEPGGAKGPRISTHITLPGHVAVLLPTVEYVGVSRRIVSEDKREELRRRMIELKPQGMGAIVRTAGEDASDDEFSADMSQLVKLWERICAHARHVKAPRLIRADETLVVRAVRDRLALGEGRMLIEDARCYDEAVNAARELSPALAARIERYDARRPLFELYNVASQAERALARRVWLKSGGYIVIDYAEAMTVIDVNTGKYVGGSGLQDTVVKVNLEAADEIANQLRLRDIGGIVVIDFIDMESLESREQVIQALRTALKRDHTRTNVIGLTGLGMLEMTRKKVHHPIREALTQPCRACGGAGWVYSADALAREALLAVRGRDCDCEPVPLAIRAGDAVVRALMDIGVAREQPVYAVVDERVKGFEIELAEGDMSAARRLKPYREDER</sequence>
<dbReference type="NCBIfam" id="TIGR00757">
    <property type="entry name" value="RNaseEG"/>
    <property type="match status" value="1"/>
</dbReference>
<dbReference type="Proteomes" id="UP000824123">
    <property type="component" value="Unassembled WGS sequence"/>
</dbReference>
<evidence type="ECO:0000313" key="7">
    <source>
        <dbReference type="EMBL" id="HIU47178.1"/>
    </source>
</evidence>
<dbReference type="SUPFAM" id="SSF50249">
    <property type="entry name" value="Nucleic acid-binding proteins"/>
    <property type="match status" value="1"/>
</dbReference>
<keyword evidence="2" id="KW-0479">Metal-binding</keyword>
<dbReference type="GO" id="GO:0046872">
    <property type="term" value="F:metal ion binding"/>
    <property type="evidence" value="ECO:0007669"/>
    <property type="project" value="UniProtKB-KW"/>
</dbReference>
<dbReference type="InterPro" id="IPR003029">
    <property type="entry name" value="S1_domain"/>
</dbReference>
<evidence type="ECO:0000256" key="2">
    <source>
        <dbReference type="ARBA" id="ARBA00022723"/>
    </source>
</evidence>
<dbReference type="Pfam" id="PF10150">
    <property type="entry name" value="RNase_E_G"/>
    <property type="match status" value="1"/>
</dbReference>
<dbReference type="InterPro" id="IPR004659">
    <property type="entry name" value="RNase_E/G"/>
</dbReference>
<organism evidence="7 8">
    <name type="scientific">Candidatus Fimadaptatus faecigallinarum</name>
    <dbReference type="NCBI Taxonomy" id="2840814"/>
    <lineage>
        <taxon>Bacteria</taxon>
        <taxon>Bacillati</taxon>
        <taxon>Bacillota</taxon>
        <taxon>Clostridia</taxon>
        <taxon>Eubacteriales</taxon>
        <taxon>Candidatus Fimadaptatus</taxon>
    </lineage>
</organism>
<dbReference type="SMART" id="SM00316">
    <property type="entry name" value="S1"/>
    <property type="match status" value="1"/>
</dbReference>
<dbReference type="AlphaFoldDB" id="A0A9D1LSB9"/>
<comment type="cofactor">
    <cofactor evidence="1">
        <name>Mg(2+)</name>
        <dbReference type="ChEBI" id="CHEBI:18420"/>
    </cofactor>
</comment>
<dbReference type="GO" id="GO:0005737">
    <property type="term" value="C:cytoplasm"/>
    <property type="evidence" value="ECO:0007669"/>
    <property type="project" value="TreeGrafter"/>
</dbReference>
<dbReference type="GO" id="GO:0006364">
    <property type="term" value="P:rRNA processing"/>
    <property type="evidence" value="ECO:0007669"/>
    <property type="project" value="TreeGrafter"/>
</dbReference>
<reference evidence="7" key="1">
    <citation type="submission" date="2020-10" db="EMBL/GenBank/DDBJ databases">
        <authorList>
            <person name="Gilroy R."/>
        </authorList>
    </citation>
    <scope>NUCLEOTIDE SEQUENCE</scope>
    <source>
        <strain evidence="7">ChiSxjej2B14-8506</strain>
    </source>
</reference>
<dbReference type="GO" id="GO:0016787">
    <property type="term" value="F:hydrolase activity"/>
    <property type="evidence" value="ECO:0007669"/>
    <property type="project" value="UniProtKB-KW"/>
</dbReference>
<name>A0A9D1LSB9_9FIRM</name>
<evidence type="ECO:0000313" key="8">
    <source>
        <dbReference type="Proteomes" id="UP000824123"/>
    </source>
</evidence>
<comment type="caution">
    <text evidence="7">The sequence shown here is derived from an EMBL/GenBank/DDBJ whole genome shotgun (WGS) entry which is preliminary data.</text>
</comment>